<accession>A0ABD2IKI5</accession>
<comment type="caution">
    <text evidence="3">The sequence shown here is derived from an EMBL/GenBank/DDBJ whole genome shotgun (WGS) entry which is preliminary data.</text>
</comment>
<organism evidence="3 4">
    <name type="scientific">Heterodera trifolii</name>
    <dbReference type="NCBI Taxonomy" id="157864"/>
    <lineage>
        <taxon>Eukaryota</taxon>
        <taxon>Metazoa</taxon>
        <taxon>Ecdysozoa</taxon>
        <taxon>Nematoda</taxon>
        <taxon>Chromadorea</taxon>
        <taxon>Rhabditida</taxon>
        <taxon>Tylenchina</taxon>
        <taxon>Tylenchomorpha</taxon>
        <taxon>Tylenchoidea</taxon>
        <taxon>Heteroderidae</taxon>
        <taxon>Heteroderinae</taxon>
        <taxon>Heterodera</taxon>
    </lineage>
</organism>
<dbReference type="Proteomes" id="UP001620626">
    <property type="component" value="Unassembled WGS sequence"/>
</dbReference>
<feature type="signal peptide" evidence="2">
    <location>
        <begin position="1"/>
        <end position="20"/>
    </location>
</feature>
<dbReference type="AlphaFoldDB" id="A0ABD2IKI5"/>
<keyword evidence="1" id="KW-0175">Coiled coil</keyword>
<evidence type="ECO:0000256" key="2">
    <source>
        <dbReference type="SAM" id="SignalP"/>
    </source>
</evidence>
<evidence type="ECO:0000313" key="4">
    <source>
        <dbReference type="Proteomes" id="UP001620626"/>
    </source>
</evidence>
<protein>
    <submittedName>
        <fullName evidence="3">Uncharacterized protein</fullName>
    </submittedName>
</protein>
<name>A0ABD2IKI5_9BILA</name>
<gene>
    <name evidence="3" type="ORF">niasHT_038435</name>
</gene>
<keyword evidence="2" id="KW-0732">Signal</keyword>
<dbReference type="EMBL" id="JBICBT010001178">
    <property type="protein sequence ID" value="KAL3079918.1"/>
    <property type="molecule type" value="Genomic_DNA"/>
</dbReference>
<evidence type="ECO:0000256" key="1">
    <source>
        <dbReference type="SAM" id="Coils"/>
    </source>
</evidence>
<feature type="coiled-coil region" evidence="1">
    <location>
        <begin position="519"/>
        <end position="546"/>
    </location>
</feature>
<feature type="chain" id="PRO_5044849512" evidence="2">
    <location>
        <begin position="21"/>
        <end position="628"/>
    </location>
</feature>
<reference evidence="3 4" key="1">
    <citation type="submission" date="2024-10" db="EMBL/GenBank/DDBJ databases">
        <authorList>
            <person name="Kim D."/>
        </authorList>
    </citation>
    <scope>NUCLEOTIDE SEQUENCE [LARGE SCALE GENOMIC DNA]</scope>
    <source>
        <strain evidence="3">BH-2024</strain>
    </source>
</reference>
<sequence length="628" mass="72624">MHKIITLFVLLFLYSSKFNGQPKGEITEEKTEVSASEETEAAPEVKNGHCKFEGMLLLGQNADKNVDLLSILESAENNEKAKNTERTDKVKIIRPSEIHRFIESLEGQTVAKNGIQFDVMYGVKEEDKLTIQFVRMPNEFKGLLNDLYYNDWNVLIMQNEMIVQKNEGKSEKIGKMTRKITNRLKPPQQIANGIGKIGNFAQKIGAGHLKAPENVQKKVKEIGNSVQKTAKYLLNFTDENWEEKIIMEIFSFFAMFRLHKLASNLIDHLIESEEILNANYLWPLFSFKLNKEKYAEKRKEIEEKAEELLKEFTQKWKEPGEIKKQIKIFEKDRWDNVKVKFKVTLEQLEPSIFVKAFHLSNSEAKKTKNAIEKALDNKYFGRQCATIDDLRCCIRHNRLGVEIDLNDSQVESAKGRGENIFTLAFFVALCGDQNLAETGECTKKETLAKMDKLFLGELRMDKIGTIFEGEIVNQQFYKQLMKPSDHQQQILTEEIMNRLKVYYVHHSLGLIADSIALISPKFEAENECTENEMQKLRDEFSKVIERNCFGTAFFMRLLQFQLCHSKSYGKRVRNAIQKYLGDKLGAQWQAESEALAHWVLGKANAVMVQFVRQLRLERGKETMAPYIY</sequence>
<proteinExistence type="predicted"/>
<evidence type="ECO:0000313" key="3">
    <source>
        <dbReference type="EMBL" id="KAL3079918.1"/>
    </source>
</evidence>
<keyword evidence="4" id="KW-1185">Reference proteome</keyword>